<dbReference type="GO" id="GO:0016887">
    <property type="term" value="F:ATP hydrolysis activity"/>
    <property type="evidence" value="ECO:0007669"/>
    <property type="project" value="InterPro"/>
</dbReference>
<dbReference type="Pfam" id="PF08352">
    <property type="entry name" value="oligo_HPY"/>
    <property type="match status" value="1"/>
</dbReference>
<comment type="caution">
    <text evidence="6">The sequence shown here is derived from an EMBL/GenBank/DDBJ whole genome shotgun (WGS) entry which is preliminary data.</text>
</comment>
<dbReference type="FunFam" id="3.40.50.300:FF:000016">
    <property type="entry name" value="Oligopeptide ABC transporter ATP-binding component"/>
    <property type="match status" value="1"/>
</dbReference>
<dbReference type="Pfam" id="PF00005">
    <property type="entry name" value="ABC_tran"/>
    <property type="match status" value="1"/>
</dbReference>
<dbReference type="Proteomes" id="UP001154420">
    <property type="component" value="Unassembled WGS sequence"/>
</dbReference>
<dbReference type="NCBIfam" id="TIGR01727">
    <property type="entry name" value="oligo_HPY"/>
    <property type="match status" value="1"/>
</dbReference>
<evidence type="ECO:0000256" key="1">
    <source>
        <dbReference type="ARBA" id="ARBA00005417"/>
    </source>
</evidence>
<accession>A0A9X5BHW6</accession>
<dbReference type="CDD" id="cd03257">
    <property type="entry name" value="ABC_NikE_OppD_transporters"/>
    <property type="match status" value="1"/>
</dbReference>
<evidence type="ECO:0000256" key="2">
    <source>
        <dbReference type="ARBA" id="ARBA00022448"/>
    </source>
</evidence>
<dbReference type="InterPro" id="IPR050319">
    <property type="entry name" value="ABC_transp_ATP-bind"/>
</dbReference>
<dbReference type="InterPro" id="IPR013563">
    <property type="entry name" value="Oligopep_ABC_C"/>
</dbReference>
<dbReference type="SMART" id="SM00382">
    <property type="entry name" value="AAA"/>
    <property type="match status" value="1"/>
</dbReference>
<keyword evidence="2" id="KW-0813">Transport</keyword>
<evidence type="ECO:0000256" key="3">
    <source>
        <dbReference type="ARBA" id="ARBA00022741"/>
    </source>
</evidence>
<dbReference type="PANTHER" id="PTHR43776">
    <property type="entry name" value="TRANSPORT ATP-BINDING PROTEIN"/>
    <property type="match status" value="1"/>
</dbReference>
<comment type="similarity">
    <text evidence="1">Belongs to the ABC transporter superfamily.</text>
</comment>
<dbReference type="PROSITE" id="PS50893">
    <property type="entry name" value="ABC_TRANSPORTER_2"/>
    <property type="match status" value="1"/>
</dbReference>
<protein>
    <submittedName>
        <fullName evidence="6">ATP-binding cassette domain-containing protein</fullName>
    </submittedName>
</protein>
<dbReference type="OrthoDB" id="9806285at2"/>
<name>A0A9X5BHW6_9FIRM</name>
<dbReference type="GO" id="GO:0015833">
    <property type="term" value="P:peptide transport"/>
    <property type="evidence" value="ECO:0007669"/>
    <property type="project" value="InterPro"/>
</dbReference>
<dbReference type="EMBL" id="QZDT01000027">
    <property type="protein sequence ID" value="NBJ93974.1"/>
    <property type="molecule type" value="Genomic_DNA"/>
</dbReference>
<dbReference type="InterPro" id="IPR027417">
    <property type="entry name" value="P-loop_NTPase"/>
</dbReference>
<sequence length="323" mass="36293">MEEKILVEVQDLKKYFKTTKGMLHAVDGVNFQIKKGTTLGVVGESGCGKSTLGRLLLHLHESTGGKIIYDGVDITNYDEKQMREVRKKMQMIFQDPQASLDPRKNVKELIGEPLKNYKVCGTKEEYEKKVEEIMDTVGLAKRYAESYSHELDGGRRQRIGIGRALAMNPEFIVCDEPVSALDVSIQAQVLNLLMDLQDEKGLTYIFITHDLSVVKHISHEIVVMYLGQCVEYAKTADLFNNPMHPYTQGLLNAVPIPSLTAKKLSTQVMRGELTSPIDPVPGCRFAARCPYATDKCRGKDIELKEIEPGHFVSCRKVLDEMKV</sequence>
<dbReference type="AlphaFoldDB" id="A0A9X5BHW6"/>
<dbReference type="InterPro" id="IPR003593">
    <property type="entry name" value="AAA+_ATPase"/>
</dbReference>
<proteinExistence type="inferred from homology"/>
<dbReference type="Gene3D" id="3.40.50.300">
    <property type="entry name" value="P-loop containing nucleotide triphosphate hydrolases"/>
    <property type="match status" value="1"/>
</dbReference>
<dbReference type="GO" id="GO:0005524">
    <property type="term" value="F:ATP binding"/>
    <property type="evidence" value="ECO:0007669"/>
    <property type="project" value="UniProtKB-KW"/>
</dbReference>
<organism evidence="6 7">
    <name type="scientific">Parablautia muri</name>
    <dbReference type="NCBI Taxonomy" id="2320879"/>
    <lineage>
        <taxon>Bacteria</taxon>
        <taxon>Bacillati</taxon>
        <taxon>Bacillota</taxon>
        <taxon>Clostridia</taxon>
        <taxon>Lachnospirales</taxon>
        <taxon>Lachnospiraceae</taxon>
        <taxon>Parablautia</taxon>
    </lineage>
</organism>
<keyword evidence="3" id="KW-0547">Nucleotide-binding</keyword>
<keyword evidence="4 6" id="KW-0067">ATP-binding</keyword>
<dbReference type="RefSeq" id="WP_160561013.1">
    <property type="nucleotide sequence ID" value="NZ_QZDT01000027.1"/>
</dbReference>
<dbReference type="InterPro" id="IPR003439">
    <property type="entry name" value="ABC_transporter-like_ATP-bd"/>
</dbReference>
<evidence type="ECO:0000313" key="6">
    <source>
        <dbReference type="EMBL" id="NBJ93974.1"/>
    </source>
</evidence>
<reference evidence="6" key="1">
    <citation type="submission" date="2018-09" db="EMBL/GenBank/DDBJ databases">
        <title>Murine metabolic-syndrome-specific gut microbial biobank.</title>
        <authorList>
            <person name="Liu C."/>
        </authorList>
    </citation>
    <scope>NUCLEOTIDE SEQUENCE</scope>
    <source>
        <strain evidence="6">D42-62</strain>
    </source>
</reference>
<dbReference type="PANTHER" id="PTHR43776:SF8">
    <property type="entry name" value="ABC TRANSPORTER, ATP-BINDING PROTEIN"/>
    <property type="match status" value="1"/>
</dbReference>
<gene>
    <name evidence="6" type="ORF">D5281_15610</name>
</gene>
<evidence type="ECO:0000313" key="7">
    <source>
        <dbReference type="Proteomes" id="UP001154420"/>
    </source>
</evidence>
<feature type="domain" description="ABC transporter" evidence="5">
    <location>
        <begin position="7"/>
        <end position="251"/>
    </location>
</feature>
<dbReference type="GO" id="GO:0055085">
    <property type="term" value="P:transmembrane transport"/>
    <property type="evidence" value="ECO:0007669"/>
    <property type="project" value="UniProtKB-ARBA"/>
</dbReference>
<evidence type="ECO:0000256" key="4">
    <source>
        <dbReference type="ARBA" id="ARBA00022840"/>
    </source>
</evidence>
<keyword evidence="7" id="KW-1185">Reference proteome</keyword>
<evidence type="ECO:0000259" key="5">
    <source>
        <dbReference type="PROSITE" id="PS50893"/>
    </source>
</evidence>
<dbReference type="SUPFAM" id="SSF52540">
    <property type="entry name" value="P-loop containing nucleoside triphosphate hydrolases"/>
    <property type="match status" value="1"/>
</dbReference>